<dbReference type="RefSeq" id="WP_103287740.1">
    <property type="nucleotide sequence ID" value="NZ_LT981265.1"/>
</dbReference>
<dbReference type="Gene3D" id="4.10.990.10">
    <property type="match status" value="1"/>
</dbReference>
<keyword evidence="3 5" id="KW-0687">Ribonucleoprotein</keyword>
<dbReference type="AlphaFoldDB" id="A0A2K5AP87"/>
<dbReference type="HAMAP" id="MF_01341">
    <property type="entry name" value="Ribosomal_uL15"/>
    <property type="match status" value="1"/>
</dbReference>
<evidence type="ECO:0000259" key="7">
    <source>
        <dbReference type="Pfam" id="PF00828"/>
    </source>
</evidence>
<dbReference type="GO" id="GO:0003735">
    <property type="term" value="F:structural constituent of ribosome"/>
    <property type="evidence" value="ECO:0007669"/>
    <property type="project" value="InterPro"/>
</dbReference>
<dbReference type="InterPro" id="IPR021131">
    <property type="entry name" value="Ribosomal_uL15/eL18"/>
</dbReference>
<evidence type="ECO:0000256" key="6">
    <source>
        <dbReference type="SAM" id="MobiDB-lite"/>
    </source>
</evidence>
<evidence type="ECO:0000256" key="3">
    <source>
        <dbReference type="ARBA" id="ARBA00023274"/>
    </source>
</evidence>
<dbReference type="KEGG" id="ncv:NCAV_0240"/>
<keyword evidence="2 5" id="KW-0689">Ribosomal protein</keyword>
<evidence type="ECO:0000256" key="1">
    <source>
        <dbReference type="ARBA" id="ARBA00007320"/>
    </source>
</evidence>
<dbReference type="InterPro" id="IPR030878">
    <property type="entry name" value="Ribosomal_uL15"/>
</dbReference>
<keyword evidence="9" id="KW-1185">Reference proteome</keyword>
<accession>A0A2K5AP87</accession>
<proteinExistence type="inferred from homology"/>
<dbReference type="GO" id="GO:0022625">
    <property type="term" value="C:cytosolic large ribosomal subunit"/>
    <property type="evidence" value="ECO:0007669"/>
    <property type="project" value="TreeGrafter"/>
</dbReference>
<evidence type="ECO:0000313" key="9">
    <source>
        <dbReference type="Proteomes" id="UP000236248"/>
    </source>
</evidence>
<sequence>MATRRRKVRRLRGSRTHGWGQIGQHRDTGKKGYRKVGLHKHKWTQAVLMEGKYFGKHGFHNPTSKSIEHWVNVGSLDDLFLKYGKVDGDDNNGKKVIDLNSLGYDKLLGSGNVKGAYSVIVKACTESARNKVISAGGEIILC</sequence>
<protein>
    <recommendedName>
        <fullName evidence="4 5">Large ribosomal subunit protein uL15</fullName>
    </recommendedName>
</protein>
<dbReference type="Proteomes" id="UP000236248">
    <property type="component" value="Chromosome NCAV"/>
</dbReference>
<dbReference type="GO" id="GO:0019843">
    <property type="term" value="F:rRNA binding"/>
    <property type="evidence" value="ECO:0007669"/>
    <property type="project" value="UniProtKB-UniRule"/>
</dbReference>
<evidence type="ECO:0000256" key="5">
    <source>
        <dbReference type="HAMAP-Rule" id="MF_01341"/>
    </source>
</evidence>
<dbReference type="PANTHER" id="PTHR11721:SF3">
    <property type="entry name" value="LARGE RIBOSOMAL SUBUNIT PROTEIN UL15"/>
    <property type="match status" value="1"/>
</dbReference>
<keyword evidence="5" id="KW-0699">rRNA-binding</keyword>
<feature type="domain" description="Large ribosomal subunit protein uL15/eL18" evidence="7">
    <location>
        <begin position="71"/>
        <end position="139"/>
    </location>
</feature>
<evidence type="ECO:0000313" key="8">
    <source>
        <dbReference type="EMBL" id="SPC33437.1"/>
    </source>
</evidence>
<dbReference type="SUPFAM" id="SSF52080">
    <property type="entry name" value="Ribosomal proteins L15p and L18e"/>
    <property type="match status" value="1"/>
</dbReference>
<gene>
    <name evidence="8" type="primary">rpl15p</name>
    <name evidence="5" type="synonym">rpl15</name>
    <name evidence="8" type="ORF">NCAV_0240</name>
</gene>
<dbReference type="GO" id="GO:0006412">
    <property type="term" value="P:translation"/>
    <property type="evidence" value="ECO:0007669"/>
    <property type="project" value="UniProtKB-UniRule"/>
</dbReference>
<comment type="subunit">
    <text evidence="5">Part of the 50S ribosomal subunit.</text>
</comment>
<name>A0A2K5AP87_9ARCH</name>
<dbReference type="Gene3D" id="3.100.10.10">
    <property type="match status" value="1"/>
</dbReference>
<dbReference type="InterPro" id="IPR036227">
    <property type="entry name" value="Ribosomal_uL15/eL18_sf"/>
</dbReference>
<organism evidence="8 9">
    <name type="scientific">Candidatus Nitrosocaldus cavascurensis</name>
    <dbReference type="NCBI Taxonomy" id="2058097"/>
    <lineage>
        <taxon>Archaea</taxon>
        <taxon>Nitrososphaerota</taxon>
        <taxon>Nitrososphaeria</taxon>
        <taxon>Candidatus Nitrosocaldales</taxon>
        <taxon>Candidatus Nitrosocaldaceae</taxon>
        <taxon>Candidatus Nitrosocaldus</taxon>
    </lineage>
</organism>
<comment type="similarity">
    <text evidence="1 5">Belongs to the universal ribosomal protein uL15 family.</text>
</comment>
<evidence type="ECO:0000256" key="4">
    <source>
        <dbReference type="ARBA" id="ARBA00035200"/>
    </source>
</evidence>
<feature type="compositionally biased region" description="Basic residues" evidence="6">
    <location>
        <begin position="1"/>
        <end position="15"/>
    </location>
</feature>
<feature type="region of interest" description="Disordered" evidence="6">
    <location>
        <begin position="1"/>
        <end position="31"/>
    </location>
</feature>
<dbReference type="PANTHER" id="PTHR11721">
    <property type="entry name" value="60S RIBOSOMAL PROTEIN L27A"/>
    <property type="match status" value="1"/>
</dbReference>
<reference evidence="9" key="1">
    <citation type="submission" date="2018-01" db="EMBL/GenBank/DDBJ databases">
        <authorList>
            <person name="Kerou L M."/>
        </authorList>
    </citation>
    <scope>NUCLEOTIDE SEQUENCE [LARGE SCALE GENOMIC DNA]</scope>
    <source>
        <strain evidence="9">SCU2</strain>
    </source>
</reference>
<dbReference type="Pfam" id="PF00828">
    <property type="entry name" value="Ribosomal_L27A"/>
    <property type="match status" value="1"/>
</dbReference>
<keyword evidence="5" id="KW-0694">RNA-binding</keyword>
<dbReference type="GeneID" id="41594341"/>
<evidence type="ECO:0000256" key="2">
    <source>
        <dbReference type="ARBA" id="ARBA00022980"/>
    </source>
</evidence>
<dbReference type="InterPro" id="IPR027386">
    <property type="entry name" value="Rbsml_uL15_N"/>
</dbReference>
<comment type="function">
    <text evidence="5">Binds to the 23S rRNA.</text>
</comment>
<dbReference type="EMBL" id="LT981265">
    <property type="protein sequence ID" value="SPC33437.1"/>
    <property type="molecule type" value="Genomic_DNA"/>
</dbReference>